<protein>
    <submittedName>
        <fullName evidence="1">Uncharacterized protein</fullName>
    </submittedName>
</protein>
<evidence type="ECO:0000313" key="1">
    <source>
        <dbReference type="EMBL" id="CAH1998464.1"/>
    </source>
</evidence>
<sequence length="66" mass="7772">MSVLWHTKIKPKRSSQIANGKEKSKIKIIKWVDKRSIFMITTHPAHNATLVPTAKLRLNYYWAPLW</sequence>
<accession>A0A9P0LMV0</accession>
<evidence type="ECO:0000313" key="2">
    <source>
        <dbReference type="Proteomes" id="UP001152888"/>
    </source>
</evidence>
<dbReference type="EMBL" id="CAKOFQ010007331">
    <property type="protein sequence ID" value="CAH1998464.1"/>
    <property type="molecule type" value="Genomic_DNA"/>
</dbReference>
<keyword evidence="2" id="KW-1185">Reference proteome</keyword>
<organism evidence="1 2">
    <name type="scientific">Acanthoscelides obtectus</name>
    <name type="common">Bean weevil</name>
    <name type="synonym">Bruchus obtectus</name>
    <dbReference type="NCBI Taxonomy" id="200917"/>
    <lineage>
        <taxon>Eukaryota</taxon>
        <taxon>Metazoa</taxon>
        <taxon>Ecdysozoa</taxon>
        <taxon>Arthropoda</taxon>
        <taxon>Hexapoda</taxon>
        <taxon>Insecta</taxon>
        <taxon>Pterygota</taxon>
        <taxon>Neoptera</taxon>
        <taxon>Endopterygota</taxon>
        <taxon>Coleoptera</taxon>
        <taxon>Polyphaga</taxon>
        <taxon>Cucujiformia</taxon>
        <taxon>Chrysomeloidea</taxon>
        <taxon>Chrysomelidae</taxon>
        <taxon>Bruchinae</taxon>
        <taxon>Bruchini</taxon>
        <taxon>Acanthoscelides</taxon>
    </lineage>
</organism>
<gene>
    <name evidence="1" type="ORF">ACAOBT_LOCUS24407</name>
</gene>
<name>A0A9P0LMV0_ACAOB</name>
<dbReference type="OrthoDB" id="6771557at2759"/>
<proteinExistence type="predicted"/>
<reference evidence="1" key="1">
    <citation type="submission" date="2022-03" db="EMBL/GenBank/DDBJ databases">
        <authorList>
            <person name="Sayadi A."/>
        </authorList>
    </citation>
    <scope>NUCLEOTIDE SEQUENCE</scope>
</reference>
<comment type="caution">
    <text evidence="1">The sequence shown here is derived from an EMBL/GenBank/DDBJ whole genome shotgun (WGS) entry which is preliminary data.</text>
</comment>
<dbReference type="Proteomes" id="UP001152888">
    <property type="component" value="Unassembled WGS sequence"/>
</dbReference>
<dbReference type="AlphaFoldDB" id="A0A9P0LMV0"/>